<gene>
    <name evidence="3" type="ORF">FAP39_09915</name>
</gene>
<evidence type="ECO:0000256" key="2">
    <source>
        <dbReference type="SAM" id="Phobius"/>
    </source>
</evidence>
<name>A0A4U7N4R1_9RHOB</name>
<dbReference type="OrthoDB" id="7847277at2"/>
<evidence type="ECO:0000313" key="4">
    <source>
        <dbReference type="Proteomes" id="UP000306575"/>
    </source>
</evidence>
<reference evidence="3 4" key="1">
    <citation type="submission" date="2019-04" db="EMBL/GenBank/DDBJ databases">
        <title>Genome sequence of Pelagicola litoralis CL-ES2.</title>
        <authorList>
            <person name="Cao J."/>
        </authorList>
    </citation>
    <scope>NUCLEOTIDE SEQUENCE [LARGE SCALE GENOMIC DNA]</scope>
    <source>
        <strain evidence="3 4">CL-ES2</strain>
    </source>
</reference>
<dbReference type="EMBL" id="SULI01000010">
    <property type="protein sequence ID" value="TKZ20598.1"/>
    <property type="molecule type" value="Genomic_DNA"/>
</dbReference>
<keyword evidence="2" id="KW-0812">Transmembrane</keyword>
<evidence type="ECO:0000313" key="3">
    <source>
        <dbReference type="EMBL" id="TKZ20598.1"/>
    </source>
</evidence>
<keyword evidence="2" id="KW-1133">Transmembrane helix</keyword>
<comment type="caution">
    <text evidence="3">The sequence shown here is derived from an EMBL/GenBank/DDBJ whole genome shotgun (WGS) entry which is preliminary data.</text>
</comment>
<sequence length="504" mass="55830">MQYKALKYNTKISIFGLAIALGYAIATPLAAQAPVIFPDDSAVQSERNAKDTHAISRWTGLPHDRQILVLQALGLKLPQAFYDCVCRSANYGQPGTSQFYHPDTIGTYDPRYSCQHPGPPCIVSGYGCGRHDLPSDPQIFENCGKIEGLEGGNPMDNILSALADRANRKALTGNPVVMRPKPAKEAAPDCKAQRALAGLPPIEKAKDPIPPERKIYAISPQMQEKLENMHLSQATQQKILASLAKALASAPQIIPFGDEQDLRIDMDVAEVGISTDKNGNPYISEFVMKMPELQESDTDFQDWIKWKKPNFEAAITFDPSDQDDAIAGIKPKGYRVGFAWDGKLEAKFGIDLDPSKSAADYYDGEWQKESEYSVVRFFENTLADFDFYFGTAADAVSFEVAGNKLSVGPEVTWKIKDRYSKWLFSDMNDQFDNLLEHQKHWEERRGEMIRREAAKYGVDARCFSTGKTISLTRAAYEKQKQSNPSLGAPFANLTGKSTASGGAR</sequence>
<feature type="region of interest" description="Disordered" evidence="1">
    <location>
        <begin position="480"/>
        <end position="504"/>
    </location>
</feature>
<dbReference type="AlphaFoldDB" id="A0A4U7N4R1"/>
<organism evidence="3 4">
    <name type="scientific">Shimia litoralis</name>
    <dbReference type="NCBI Taxonomy" id="420403"/>
    <lineage>
        <taxon>Bacteria</taxon>
        <taxon>Pseudomonadati</taxon>
        <taxon>Pseudomonadota</taxon>
        <taxon>Alphaproteobacteria</taxon>
        <taxon>Rhodobacterales</taxon>
        <taxon>Roseobacteraceae</taxon>
    </lineage>
</organism>
<accession>A0A4U7N4R1</accession>
<protein>
    <submittedName>
        <fullName evidence="3">Uncharacterized protein</fullName>
    </submittedName>
</protein>
<evidence type="ECO:0000256" key="1">
    <source>
        <dbReference type="SAM" id="MobiDB-lite"/>
    </source>
</evidence>
<keyword evidence="4" id="KW-1185">Reference proteome</keyword>
<feature type="transmembrane region" description="Helical" evidence="2">
    <location>
        <begin position="12"/>
        <end position="31"/>
    </location>
</feature>
<feature type="compositionally biased region" description="Polar residues" evidence="1">
    <location>
        <begin position="494"/>
        <end position="504"/>
    </location>
</feature>
<dbReference type="Proteomes" id="UP000306575">
    <property type="component" value="Unassembled WGS sequence"/>
</dbReference>
<keyword evidence="2" id="KW-0472">Membrane</keyword>
<dbReference type="RefSeq" id="WP_138016247.1">
    <property type="nucleotide sequence ID" value="NZ_SULI01000010.1"/>
</dbReference>
<proteinExistence type="predicted"/>